<feature type="signal peptide" evidence="6">
    <location>
        <begin position="1"/>
        <end position="24"/>
    </location>
</feature>
<evidence type="ECO:0000256" key="4">
    <source>
        <dbReference type="ARBA" id="ARBA00022825"/>
    </source>
</evidence>
<comment type="caution">
    <text evidence="8">The sequence shown here is derived from an EMBL/GenBank/DDBJ whole genome shotgun (WGS) entry which is preliminary data.</text>
</comment>
<protein>
    <submittedName>
        <fullName evidence="8">S8 family serine peptidase</fullName>
    </submittedName>
</protein>
<dbReference type="PROSITE" id="PS51892">
    <property type="entry name" value="SUBTILASE"/>
    <property type="match status" value="1"/>
</dbReference>
<dbReference type="InterPro" id="IPR023828">
    <property type="entry name" value="Peptidase_S8_Ser-AS"/>
</dbReference>
<comment type="similarity">
    <text evidence="1 5">Belongs to the peptidase S8 family.</text>
</comment>
<dbReference type="Pfam" id="PF00082">
    <property type="entry name" value="Peptidase_S8"/>
    <property type="match status" value="1"/>
</dbReference>
<dbReference type="EMBL" id="JBCEWA010000004">
    <property type="protein sequence ID" value="MEL5987944.1"/>
    <property type="molecule type" value="Genomic_DNA"/>
</dbReference>
<name>A0ABU9LKJ3_9BACL</name>
<accession>A0ABU9LKJ3</accession>
<dbReference type="CDD" id="cd00063">
    <property type="entry name" value="FN3"/>
    <property type="match status" value="1"/>
</dbReference>
<keyword evidence="4 5" id="KW-0720">Serine protease</keyword>
<dbReference type="InterPro" id="IPR013783">
    <property type="entry name" value="Ig-like_fold"/>
</dbReference>
<sequence length="538" mass="59487">MKRLLLAASCCLGLIATSSISASAEEVIISTPHQDVVDMKKQLPKNAEILPDLQLILTDLTVAEQRTFHQAFPDSTIEKNTAVTLLNEPTKPTWNLSLLRIPVTPASLYTGKNVKVAVIDTGVAAIPSLQHAIKQQLVFAPDDPNTTVNEADSIDRGHNGLGHGTLVTSIIAAKPHLLNGFSQGIAPDVQIYALKYADGTKRGSAFDIVRAIQWSIDHQIDFINLSSGLPNDLTALHQVIQKANKADILMIASTGNDGYYEKVRYPASYKEVVSVGAINRYQDISSFSNHQGRVDFLAPGEDVPAINRSGTVSYVTGTSFAAPHITGLLALLKERYPYSSNTQLVQKLKQMQKEKLYPILAIKAPVPLDRKPVISTRKVTDHEASFSLTNRKKEDVIVLQNERVIQRSKANKLTLKNLPANKKLTFSFRFVNADGDFSEVVTTTIRTKKDITKPQAPKQLTADLLPTGQVKLTWKQSSSKDFLKNILYMNGKRIKETREAQVIIPKLKKKKVYVFEVKAVDQTGNVSKSTTVRVIRYR</sequence>
<dbReference type="Proteomes" id="UP001398420">
    <property type="component" value="Unassembled WGS sequence"/>
</dbReference>
<dbReference type="InterPro" id="IPR000209">
    <property type="entry name" value="Peptidase_S8/S53_dom"/>
</dbReference>
<dbReference type="PANTHER" id="PTHR43806:SF11">
    <property type="entry name" value="CEREVISIN-RELATED"/>
    <property type="match status" value="1"/>
</dbReference>
<feature type="active site" description="Charge relay system" evidence="5">
    <location>
        <position position="120"/>
    </location>
</feature>
<evidence type="ECO:0000313" key="9">
    <source>
        <dbReference type="Proteomes" id="UP001398420"/>
    </source>
</evidence>
<dbReference type="PRINTS" id="PR00723">
    <property type="entry name" value="SUBTILISIN"/>
</dbReference>
<evidence type="ECO:0000256" key="3">
    <source>
        <dbReference type="ARBA" id="ARBA00022801"/>
    </source>
</evidence>
<keyword evidence="3 5" id="KW-0378">Hydrolase</keyword>
<dbReference type="SUPFAM" id="SSF49265">
    <property type="entry name" value="Fibronectin type III"/>
    <property type="match status" value="1"/>
</dbReference>
<dbReference type="PROSITE" id="PS00138">
    <property type="entry name" value="SUBTILASE_SER"/>
    <property type="match status" value="1"/>
</dbReference>
<feature type="active site" description="Charge relay system" evidence="5">
    <location>
        <position position="163"/>
    </location>
</feature>
<reference evidence="8 9" key="1">
    <citation type="submission" date="2024-04" db="EMBL/GenBank/DDBJ databases">
        <authorList>
            <person name="Wu Y.S."/>
            <person name="Zhang L."/>
        </authorList>
    </citation>
    <scope>NUCLEOTIDE SEQUENCE [LARGE SCALE GENOMIC DNA]</scope>
    <source>
        <strain evidence="8 9">KG-01</strain>
    </source>
</reference>
<dbReference type="InterPro" id="IPR015500">
    <property type="entry name" value="Peptidase_S8_subtilisin-rel"/>
</dbReference>
<evidence type="ECO:0000256" key="1">
    <source>
        <dbReference type="ARBA" id="ARBA00011073"/>
    </source>
</evidence>
<evidence type="ECO:0000256" key="6">
    <source>
        <dbReference type="SAM" id="SignalP"/>
    </source>
</evidence>
<evidence type="ECO:0000256" key="2">
    <source>
        <dbReference type="ARBA" id="ARBA00022670"/>
    </source>
</evidence>
<dbReference type="RefSeq" id="WP_342302790.1">
    <property type="nucleotide sequence ID" value="NZ_JBCEWA010000004.1"/>
</dbReference>
<dbReference type="InterPro" id="IPR022398">
    <property type="entry name" value="Peptidase_S8_His-AS"/>
</dbReference>
<proteinExistence type="inferred from homology"/>
<dbReference type="Gene3D" id="2.60.40.10">
    <property type="entry name" value="Immunoglobulins"/>
    <property type="match status" value="1"/>
</dbReference>
<dbReference type="PANTHER" id="PTHR43806">
    <property type="entry name" value="PEPTIDASE S8"/>
    <property type="match status" value="1"/>
</dbReference>
<gene>
    <name evidence="8" type="ORF">AAF454_05895</name>
</gene>
<dbReference type="InterPro" id="IPR036852">
    <property type="entry name" value="Peptidase_S8/S53_dom_sf"/>
</dbReference>
<keyword evidence="2 5" id="KW-0645">Protease</keyword>
<evidence type="ECO:0000259" key="7">
    <source>
        <dbReference type="Pfam" id="PF00082"/>
    </source>
</evidence>
<evidence type="ECO:0000313" key="8">
    <source>
        <dbReference type="EMBL" id="MEL5987944.1"/>
    </source>
</evidence>
<feature type="domain" description="Peptidase S8/S53" evidence="7">
    <location>
        <begin position="111"/>
        <end position="349"/>
    </location>
</feature>
<feature type="chain" id="PRO_5047260789" evidence="6">
    <location>
        <begin position="25"/>
        <end position="538"/>
    </location>
</feature>
<dbReference type="PROSITE" id="PS00137">
    <property type="entry name" value="SUBTILASE_HIS"/>
    <property type="match status" value="1"/>
</dbReference>
<dbReference type="SUPFAM" id="SSF52743">
    <property type="entry name" value="Subtilisin-like"/>
    <property type="match status" value="1"/>
</dbReference>
<evidence type="ECO:0000256" key="5">
    <source>
        <dbReference type="PROSITE-ProRule" id="PRU01240"/>
    </source>
</evidence>
<dbReference type="InterPro" id="IPR003961">
    <property type="entry name" value="FN3_dom"/>
</dbReference>
<dbReference type="Gene3D" id="3.40.50.200">
    <property type="entry name" value="Peptidase S8/S53 domain"/>
    <property type="match status" value="1"/>
</dbReference>
<organism evidence="8 9">
    <name type="scientific">Kurthia gibsonii</name>
    <dbReference type="NCBI Taxonomy" id="33946"/>
    <lineage>
        <taxon>Bacteria</taxon>
        <taxon>Bacillati</taxon>
        <taxon>Bacillota</taxon>
        <taxon>Bacilli</taxon>
        <taxon>Bacillales</taxon>
        <taxon>Caryophanaceae</taxon>
        <taxon>Kurthia</taxon>
    </lineage>
</organism>
<dbReference type="InterPro" id="IPR050131">
    <property type="entry name" value="Peptidase_S8_subtilisin-like"/>
</dbReference>
<keyword evidence="9" id="KW-1185">Reference proteome</keyword>
<keyword evidence="6" id="KW-0732">Signal</keyword>
<dbReference type="InterPro" id="IPR036116">
    <property type="entry name" value="FN3_sf"/>
</dbReference>
<feature type="active site" description="Charge relay system" evidence="5">
    <location>
        <position position="319"/>
    </location>
</feature>